<dbReference type="InterPro" id="IPR009078">
    <property type="entry name" value="Ferritin-like_SF"/>
</dbReference>
<sequence length="105" mass="12000">MEYQTKRGGRVILSDIQTYPKQDGWTPLEAMAKTISVETGITQALLKQNELADSVKDSDYSGFLVNFLREQIRDLKELGDHVTRLKRVGPGIGEYLYDKYSIMKK</sequence>
<evidence type="ECO:0000256" key="4">
    <source>
        <dbReference type="ARBA" id="ARBA00023004"/>
    </source>
</evidence>
<dbReference type="GO" id="GO:0006826">
    <property type="term" value="P:iron ion transport"/>
    <property type="evidence" value="ECO:0007669"/>
    <property type="project" value="InterPro"/>
</dbReference>
<dbReference type="GO" id="GO:0006879">
    <property type="term" value="P:intracellular iron ion homeostasis"/>
    <property type="evidence" value="ECO:0007669"/>
    <property type="project" value="UniProtKB-KW"/>
</dbReference>
<feature type="domain" description="Ferritin-like diiron" evidence="7">
    <location>
        <begin position="1"/>
        <end position="89"/>
    </location>
</feature>
<feature type="binding site" evidence="5">
    <location>
        <position position="71"/>
    </location>
    <ligand>
        <name>Fe cation</name>
        <dbReference type="ChEBI" id="CHEBI:24875"/>
        <label>1</label>
    </ligand>
</feature>
<dbReference type="InterPro" id="IPR009040">
    <property type="entry name" value="Ferritin-like_diiron"/>
</dbReference>
<keyword evidence="4 5" id="KW-0408">Iron</keyword>
<dbReference type="Pfam" id="PF00210">
    <property type="entry name" value="Ferritin"/>
    <property type="match status" value="1"/>
</dbReference>
<name>A0A7R9LS75_9ACAR</name>
<keyword evidence="3 5" id="KW-0479">Metal-binding</keyword>
<accession>A0A7R9LS75</accession>
<dbReference type="GO" id="GO:0005737">
    <property type="term" value="C:cytoplasm"/>
    <property type="evidence" value="ECO:0007669"/>
    <property type="project" value="TreeGrafter"/>
</dbReference>
<dbReference type="SUPFAM" id="SSF47240">
    <property type="entry name" value="Ferritin-like"/>
    <property type="match status" value="1"/>
</dbReference>
<evidence type="ECO:0000259" key="7">
    <source>
        <dbReference type="PROSITE" id="PS50905"/>
    </source>
</evidence>
<protein>
    <recommendedName>
        <fullName evidence="6">Ferritin</fullName>
        <ecNumber evidence="6">1.16.3.1</ecNumber>
    </recommendedName>
</protein>
<dbReference type="PANTHER" id="PTHR11431:SF75">
    <property type="entry name" value="FERRITIN"/>
    <property type="match status" value="1"/>
</dbReference>
<evidence type="ECO:0000256" key="6">
    <source>
        <dbReference type="RuleBase" id="RU361145"/>
    </source>
</evidence>
<dbReference type="EC" id="1.16.3.1" evidence="6"/>
<keyword evidence="6" id="KW-0560">Oxidoreductase</keyword>
<dbReference type="OrthoDB" id="186462at2759"/>
<dbReference type="EMBL" id="CAJPIZ010038282">
    <property type="protein sequence ID" value="CAG2121255.1"/>
    <property type="molecule type" value="Genomic_DNA"/>
</dbReference>
<organism evidence="8">
    <name type="scientific">Medioppia subpectinata</name>
    <dbReference type="NCBI Taxonomy" id="1979941"/>
    <lineage>
        <taxon>Eukaryota</taxon>
        <taxon>Metazoa</taxon>
        <taxon>Ecdysozoa</taxon>
        <taxon>Arthropoda</taxon>
        <taxon>Chelicerata</taxon>
        <taxon>Arachnida</taxon>
        <taxon>Acari</taxon>
        <taxon>Acariformes</taxon>
        <taxon>Sarcoptiformes</taxon>
        <taxon>Oribatida</taxon>
        <taxon>Brachypylina</taxon>
        <taxon>Oppioidea</taxon>
        <taxon>Oppiidae</taxon>
        <taxon>Medioppia</taxon>
    </lineage>
</organism>
<gene>
    <name evidence="8" type="ORF">OSB1V03_LOCUS21201</name>
</gene>
<reference evidence="8" key="1">
    <citation type="submission" date="2020-11" db="EMBL/GenBank/DDBJ databases">
        <authorList>
            <person name="Tran Van P."/>
        </authorList>
    </citation>
    <scope>NUCLEOTIDE SEQUENCE</scope>
</reference>
<keyword evidence="2 6" id="KW-0409">Iron storage</keyword>
<dbReference type="EMBL" id="OC892857">
    <property type="protein sequence ID" value="CAD7646926.1"/>
    <property type="molecule type" value="Genomic_DNA"/>
</dbReference>
<feature type="binding site" evidence="5">
    <location>
        <position position="38"/>
    </location>
    <ligand>
        <name>Fe cation</name>
        <dbReference type="ChEBI" id="CHEBI:24875"/>
        <label>1</label>
    </ligand>
</feature>
<dbReference type="PROSITE" id="PS50905">
    <property type="entry name" value="FERRITIN_LIKE"/>
    <property type="match status" value="1"/>
</dbReference>
<dbReference type="GO" id="GO:0008199">
    <property type="term" value="F:ferric iron binding"/>
    <property type="evidence" value="ECO:0007669"/>
    <property type="project" value="InterPro"/>
</dbReference>
<comment type="function">
    <text evidence="6">Stores iron in a soluble, non-toxic, readily available form. Important for iron homeostasis. Iron is taken up in the ferrous form and deposited as ferric hydroxides after oxidation.</text>
</comment>
<dbReference type="InterPro" id="IPR001519">
    <property type="entry name" value="Ferritin"/>
</dbReference>
<evidence type="ECO:0000256" key="3">
    <source>
        <dbReference type="ARBA" id="ARBA00022723"/>
    </source>
</evidence>
<comment type="catalytic activity">
    <reaction evidence="6">
        <text>4 Fe(2+) + O2 + 4 H(+) = 4 Fe(3+) + 2 H2O</text>
        <dbReference type="Rhea" id="RHEA:11148"/>
        <dbReference type="ChEBI" id="CHEBI:15377"/>
        <dbReference type="ChEBI" id="CHEBI:15378"/>
        <dbReference type="ChEBI" id="CHEBI:15379"/>
        <dbReference type="ChEBI" id="CHEBI:29033"/>
        <dbReference type="ChEBI" id="CHEBI:29034"/>
        <dbReference type="EC" id="1.16.3.1"/>
    </reaction>
</comment>
<evidence type="ECO:0000313" key="9">
    <source>
        <dbReference type="Proteomes" id="UP000759131"/>
    </source>
</evidence>
<evidence type="ECO:0000256" key="5">
    <source>
        <dbReference type="PIRSR" id="PIRSR601519-1"/>
    </source>
</evidence>
<comment type="similarity">
    <text evidence="1 6">Belongs to the ferritin family.</text>
</comment>
<dbReference type="Proteomes" id="UP000759131">
    <property type="component" value="Unassembled WGS sequence"/>
</dbReference>
<evidence type="ECO:0000313" key="8">
    <source>
        <dbReference type="EMBL" id="CAD7646926.1"/>
    </source>
</evidence>
<proteinExistence type="inferred from homology"/>
<dbReference type="PANTHER" id="PTHR11431">
    <property type="entry name" value="FERRITIN"/>
    <property type="match status" value="1"/>
</dbReference>
<evidence type="ECO:0000256" key="2">
    <source>
        <dbReference type="ARBA" id="ARBA00022434"/>
    </source>
</evidence>
<dbReference type="GO" id="GO:0004322">
    <property type="term" value="F:ferroxidase activity"/>
    <property type="evidence" value="ECO:0007669"/>
    <property type="project" value="UniProtKB-EC"/>
</dbReference>
<dbReference type="AlphaFoldDB" id="A0A7R9LS75"/>
<keyword evidence="9" id="KW-1185">Reference proteome</keyword>
<evidence type="ECO:0000256" key="1">
    <source>
        <dbReference type="ARBA" id="ARBA00007513"/>
    </source>
</evidence>
<dbReference type="GO" id="GO:0008198">
    <property type="term" value="F:ferrous iron binding"/>
    <property type="evidence" value="ECO:0007669"/>
    <property type="project" value="TreeGrafter"/>
</dbReference>
<dbReference type="InterPro" id="IPR012347">
    <property type="entry name" value="Ferritin-like"/>
</dbReference>
<dbReference type="InterPro" id="IPR008331">
    <property type="entry name" value="Ferritin_DPS_dom"/>
</dbReference>
<dbReference type="Gene3D" id="1.20.1260.10">
    <property type="match status" value="1"/>
</dbReference>